<keyword evidence="1" id="KW-0812">Transmembrane</keyword>
<protein>
    <recommendedName>
        <fullName evidence="4">Transmembrane protein</fullName>
    </recommendedName>
</protein>
<dbReference type="EMBL" id="PKPP01000046">
    <property type="protein sequence ID" value="PWA98863.1"/>
    <property type="molecule type" value="Genomic_DNA"/>
</dbReference>
<keyword evidence="3" id="KW-1185">Reference proteome</keyword>
<evidence type="ECO:0000256" key="1">
    <source>
        <dbReference type="SAM" id="Phobius"/>
    </source>
</evidence>
<name>A0A2U1QLJ2_ARTAN</name>
<evidence type="ECO:0000313" key="3">
    <source>
        <dbReference type="Proteomes" id="UP000245207"/>
    </source>
</evidence>
<feature type="transmembrane region" description="Helical" evidence="1">
    <location>
        <begin position="105"/>
        <end position="125"/>
    </location>
</feature>
<proteinExistence type="predicted"/>
<organism evidence="2 3">
    <name type="scientific">Artemisia annua</name>
    <name type="common">Sweet wormwood</name>
    <dbReference type="NCBI Taxonomy" id="35608"/>
    <lineage>
        <taxon>Eukaryota</taxon>
        <taxon>Viridiplantae</taxon>
        <taxon>Streptophyta</taxon>
        <taxon>Embryophyta</taxon>
        <taxon>Tracheophyta</taxon>
        <taxon>Spermatophyta</taxon>
        <taxon>Magnoliopsida</taxon>
        <taxon>eudicotyledons</taxon>
        <taxon>Gunneridae</taxon>
        <taxon>Pentapetalae</taxon>
        <taxon>asterids</taxon>
        <taxon>campanulids</taxon>
        <taxon>Asterales</taxon>
        <taxon>Asteraceae</taxon>
        <taxon>Asteroideae</taxon>
        <taxon>Anthemideae</taxon>
        <taxon>Artemisiinae</taxon>
        <taxon>Artemisia</taxon>
    </lineage>
</organism>
<sequence length="144" mass="16772">MGFSGGFWWMRLWQAVRMTEGLVMTFWKMLENLPLLYCDRIRVLSWGFVKVCGVTVAVLEVMGRRKVSEVVVRRRVAVRMTEGLVMTFWKMLENLPLLYCDRIRVLSWGFVKVCGVTVAVLVVMGRRKVSEVVVRRRVVSIEVK</sequence>
<dbReference type="Proteomes" id="UP000245207">
    <property type="component" value="Unassembled WGS sequence"/>
</dbReference>
<dbReference type="AlphaFoldDB" id="A0A2U1QLJ2"/>
<gene>
    <name evidence="2" type="ORF">CTI12_AA014370</name>
</gene>
<comment type="caution">
    <text evidence="2">The sequence shown here is derived from an EMBL/GenBank/DDBJ whole genome shotgun (WGS) entry which is preliminary data.</text>
</comment>
<accession>A0A2U1QLJ2</accession>
<keyword evidence="1" id="KW-1133">Transmembrane helix</keyword>
<reference evidence="2 3" key="1">
    <citation type="journal article" date="2018" name="Mol. Plant">
        <title>The genome of Artemisia annua provides insight into the evolution of Asteraceae family and artemisinin biosynthesis.</title>
        <authorList>
            <person name="Shen Q."/>
            <person name="Zhang L."/>
            <person name="Liao Z."/>
            <person name="Wang S."/>
            <person name="Yan T."/>
            <person name="Shi P."/>
            <person name="Liu M."/>
            <person name="Fu X."/>
            <person name="Pan Q."/>
            <person name="Wang Y."/>
            <person name="Lv Z."/>
            <person name="Lu X."/>
            <person name="Zhang F."/>
            <person name="Jiang W."/>
            <person name="Ma Y."/>
            <person name="Chen M."/>
            <person name="Hao X."/>
            <person name="Li L."/>
            <person name="Tang Y."/>
            <person name="Lv G."/>
            <person name="Zhou Y."/>
            <person name="Sun X."/>
            <person name="Brodelius P.E."/>
            <person name="Rose J.K.C."/>
            <person name="Tang K."/>
        </authorList>
    </citation>
    <scope>NUCLEOTIDE SEQUENCE [LARGE SCALE GENOMIC DNA]</scope>
    <source>
        <strain evidence="3">cv. Huhao1</strain>
        <tissue evidence="2">Leaf</tissue>
    </source>
</reference>
<evidence type="ECO:0008006" key="4">
    <source>
        <dbReference type="Google" id="ProtNLM"/>
    </source>
</evidence>
<evidence type="ECO:0000313" key="2">
    <source>
        <dbReference type="EMBL" id="PWA98863.1"/>
    </source>
</evidence>
<keyword evidence="1" id="KW-0472">Membrane</keyword>